<evidence type="ECO:0000313" key="7">
    <source>
        <dbReference type="EMBL" id="QCI67180.1"/>
    </source>
</evidence>
<dbReference type="SUPFAM" id="SSF46785">
    <property type="entry name" value="Winged helix' DNA-binding domain"/>
    <property type="match status" value="1"/>
</dbReference>
<dbReference type="AlphaFoldDB" id="A0A4D7B9H2"/>
<evidence type="ECO:0000313" key="8">
    <source>
        <dbReference type="Proteomes" id="UP000298781"/>
    </source>
</evidence>
<dbReference type="SUPFAM" id="SSF53850">
    <property type="entry name" value="Periplasmic binding protein-like II"/>
    <property type="match status" value="1"/>
</dbReference>
<dbReference type="RefSeq" id="WP_136962615.1">
    <property type="nucleotide sequence ID" value="NZ_CP039690.1"/>
</dbReference>
<evidence type="ECO:0000256" key="3">
    <source>
        <dbReference type="ARBA" id="ARBA00023125"/>
    </source>
</evidence>
<dbReference type="Proteomes" id="UP000298781">
    <property type="component" value="Chromosome"/>
</dbReference>
<evidence type="ECO:0000259" key="6">
    <source>
        <dbReference type="PROSITE" id="PS50931"/>
    </source>
</evidence>
<feature type="domain" description="HTH lysR-type" evidence="6">
    <location>
        <begin position="1"/>
        <end position="58"/>
    </location>
</feature>
<dbReference type="Gene3D" id="1.10.10.10">
    <property type="entry name" value="Winged helix-like DNA-binding domain superfamily/Winged helix DNA-binding domain"/>
    <property type="match status" value="1"/>
</dbReference>
<evidence type="ECO:0000256" key="5">
    <source>
        <dbReference type="ARBA" id="ARBA00023163"/>
    </source>
</evidence>
<protein>
    <submittedName>
        <fullName evidence="7">LysR family transcriptional regulator</fullName>
    </submittedName>
</protein>
<dbReference type="InterPro" id="IPR036390">
    <property type="entry name" value="WH_DNA-bd_sf"/>
</dbReference>
<comment type="similarity">
    <text evidence="1">Belongs to the LysR transcriptional regulatory family.</text>
</comment>
<gene>
    <name evidence="7" type="ORF">E8M01_24855</name>
</gene>
<dbReference type="InterPro" id="IPR036388">
    <property type="entry name" value="WH-like_DNA-bd_sf"/>
</dbReference>
<accession>A0A4D7B9H2</accession>
<dbReference type="OrthoDB" id="7158941at2"/>
<dbReference type="InterPro" id="IPR005119">
    <property type="entry name" value="LysR_subst-bd"/>
</dbReference>
<keyword evidence="5" id="KW-0804">Transcription</keyword>
<keyword evidence="3" id="KW-0238">DNA-binding</keyword>
<name>A0A4D7B9H2_9HYPH</name>
<keyword evidence="2" id="KW-0805">Transcription regulation</keyword>
<dbReference type="PRINTS" id="PR00039">
    <property type="entry name" value="HTHLYSR"/>
</dbReference>
<dbReference type="PROSITE" id="PS50931">
    <property type="entry name" value="HTH_LYSR"/>
    <property type="match status" value="1"/>
</dbReference>
<evidence type="ECO:0000256" key="2">
    <source>
        <dbReference type="ARBA" id="ARBA00023015"/>
    </source>
</evidence>
<evidence type="ECO:0000256" key="4">
    <source>
        <dbReference type="ARBA" id="ARBA00023159"/>
    </source>
</evidence>
<dbReference type="GO" id="GO:2000142">
    <property type="term" value="P:regulation of DNA-templated transcription initiation"/>
    <property type="evidence" value="ECO:0007669"/>
    <property type="project" value="TreeGrafter"/>
</dbReference>
<organism evidence="7 8">
    <name type="scientific">Phreatobacter stygius</name>
    <dbReference type="NCBI Taxonomy" id="1940610"/>
    <lineage>
        <taxon>Bacteria</taxon>
        <taxon>Pseudomonadati</taxon>
        <taxon>Pseudomonadota</taxon>
        <taxon>Alphaproteobacteria</taxon>
        <taxon>Hyphomicrobiales</taxon>
        <taxon>Phreatobacteraceae</taxon>
        <taxon>Phreatobacter</taxon>
    </lineage>
</organism>
<dbReference type="InterPro" id="IPR000847">
    <property type="entry name" value="LysR_HTH_N"/>
</dbReference>
<proteinExistence type="inferred from homology"/>
<dbReference type="Gene3D" id="3.40.190.290">
    <property type="match status" value="1"/>
</dbReference>
<dbReference type="FunFam" id="1.10.10.10:FF:000001">
    <property type="entry name" value="LysR family transcriptional regulator"/>
    <property type="match status" value="1"/>
</dbReference>
<dbReference type="GO" id="GO:0003700">
    <property type="term" value="F:DNA-binding transcription factor activity"/>
    <property type="evidence" value="ECO:0007669"/>
    <property type="project" value="InterPro"/>
</dbReference>
<dbReference type="Pfam" id="PF00126">
    <property type="entry name" value="HTH_1"/>
    <property type="match status" value="1"/>
</dbReference>
<evidence type="ECO:0000256" key="1">
    <source>
        <dbReference type="ARBA" id="ARBA00009437"/>
    </source>
</evidence>
<dbReference type="Pfam" id="PF03466">
    <property type="entry name" value="LysR_substrate"/>
    <property type="match status" value="1"/>
</dbReference>
<keyword evidence="4" id="KW-0010">Activator</keyword>
<keyword evidence="8" id="KW-1185">Reference proteome</keyword>
<dbReference type="PANTHER" id="PTHR30293">
    <property type="entry name" value="TRANSCRIPTIONAL REGULATORY PROTEIN NAC-RELATED"/>
    <property type="match status" value="1"/>
</dbReference>
<dbReference type="PANTHER" id="PTHR30293:SF0">
    <property type="entry name" value="NITROGEN ASSIMILATION REGULATORY PROTEIN NAC"/>
    <property type="match status" value="1"/>
</dbReference>
<reference evidence="7 8" key="1">
    <citation type="submission" date="2019-04" db="EMBL/GenBank/DDBJ databases">
        <title>Phreatobacter aquaticus sp. nov.</title>
        <authorList>
            <person name="Choi A."/>
        </authorList>
    </citation>
    <scope>NUCLEOTIDE SEQUENCE [LARGE SCALE GENOMIC DNA]</scope>
    <source>
        <strain evidence="7 8">KCTC 52518</strain>
    </source>
</reference>
<sequence>MDLKQLKTFIRVAETGSLSKASDRLRLAQPALSRQIKLLEAEIGMPLFIRYGRGMQMTEAGQELLARVAGLVHQLETSIDDVRSLRTVPSGTVALGMMPTVSYVLAARLARRVAAELPGISLRIVEGYAGHLVDWLHRGDVDATLLYGPSSDLHLRVTDLLYEELVLVGPSTARLDAEVPMPVAALAGLELVLPSRSHGLRAVVETAAQKARIDLTVRFEADSFRVLKDLVEAGLGYTVLPISAIRREERAGLFKTAPLEKPKVTRQIILALPSSRTDTRATRALVDLVIDEIATLVANGDWVAVPSAELRGRNGSAAPPQA</sequence>
<dbReference type="EMBL" id="CP039690">
    <property type="protein sequence ID" value="QCI67180.1"/>
    <property type="molecule type" value="Genomic_DNA"/>
</dbReference>
<dbReference type="GO" id="GO:0003677">
    <property type="term" value="F:DNA binding"/>
    <property type="evidence" value="ECO:0007669"/>
    <property type="project" value="UniProtKB-KW"/>
</dbReference>
<dbReference type="KEGG" id="pstg:E8M01_24855"/>